<feature type="region of interest" description="Disordered" evidence="7">
    <location>
        <begin position="1"/>
        <end position="21"/>
    </location>
</feature>
<dbReference type="PROSITE" id="PS50811">
    <property type="entry name" value="WRKY"/>
    <property type="match status" value="2"/>
</dbReference>
<dbReference type="PANTHER" id="PTHR31221">
    <property type="entry name" value="WRKY TRANSCRIPTION FACTOR PROTEIN 1-RELATED"/>
    <property type="match status" value="1"/>
</dbReference>
<evidence type="ECO:0000313" key="9">
    <source>
        <dbReference type="EMBL" id="KAK1351551.1"/>
    </source>
</evidence>
<evidence type="ECO:0000256" key="2">
    <source>
        <dbReference type="ARBA" id="ARBA00022737"/>
    </source>
</evidence>
<dbReference type="InterPro" id="IPR003657">
    <property type="entry name" value="WRKY_dom"/>
</dbReference>
<dbReference type="GO" id="GO:0005634">
    <property type="term" value="C:nucleus"/>
    <property type="evidence" value="ECO:0007669"/>
    <property type="project" value="UniProtKB-SubCell"/>
</dbReference>
<evidence type="ECO:0000256" key="7">
    <source>
        <dbReference type="SAM" id="MobiDB-lite"/>
    </source>
</evidence>
<dbReference type="InterPro" id="IPR044810">
    <property type="entry name" value="WRKY_plant"/>
</dbReference>
<dbReference type="Pfam" id="PF03106">
    <property type="entry name" value="WRKY"/>
    <property type="match status" value="2"/>
</dbReference>
<dbReference type="PANTHER" id="PTHR31221:SF1">
    <property type="entry name" value="WRKY TRANSCRIPTION FACTOR 33-RELATED"/>
    <property type="match status" value="1"/>
</dbReference>
<protein>
    <submittedName>
        <fullName evidence="9">DNA-binding WRKY</fullName>
    </submittedName>
</protein>
<evidence type="ECO:0000256" key="5">
    <source>
        <dbReference type="ARBA" id="ARBA00023163"/>
    </source>
</evidence>
<feature type="domain" description="WRKY" evidence="8">
    <location>
        <begin position="364"/>
        <end position="429"/>
    </location>
</feature>
<keyword evidence="3" id="KW-0805">Transcription regulation</keyword>
<dbReference type="GO" id="GO:0003700">
    <property type="term" value="F:DNA-binding transcription factor activity"/>
    <property type="evidence" value="ECO:0007669"/>
    <property type="project" value="InterPro"/>
</dbReference>
<reference evidence="9" key="2">
    <citation type="submission" date="2023-05" db="EMBL/GenBank/DDBJ databases">
        <authorList>
            <person name="Schelkunov M.I."/>
        </authorList>
    </citation>
    <scope>NUCLEOTIDE SEQUENCE</scope>
    <source>
        <strain evidence="9">Hsosn_3</strain>
        <tissue evidence="9">Leaf</tissue>
    </source>
</reference>
<evidence type="ECO:0000256" key="3">
    <source>
        <dbReference type="ARBA" id="ARBA00023015"/>
    </source>
</evidence>
<keyword evidence="10" id="KW-1185">Reference proteome</keyword>
<dbReference type="InterPro" id="IPR036576">
    <property type="entry name" value="WRKY_dom_sf"/>
</dbReference>
<gene>
    <name evidence="9" type="ORF">POM88_054238</name>
</gene>
<dbReference type="FunFam" id="2.20.25.80:FF:000001">
    <property type="entry name" value="WRKY transcription factor 33"/>
    <property type="match status" value="1"/>
</dbReference>
<feature type="compositionally biased region" description="Polar residues" evidence="7">
    <location>
        <begin position="174"/>
        <end position="203"/>
    </location>
</feature>
<dbReference type="SUPFAM" id="SSF118290">
    <property type="entry name" value="WRKY DNA-binding domain"/>
    <property type="match status" value="2"/>
</dbReference>
<keyword evidence="2" id="KW-0677">Repeat</keyword>
<evidence type="ECO:0000256" key="1">
    <source>
        <dbReference type="ARBA" id="ARBA00004123"/>
    </source>
</evidence>
<evidence type="ECO:0000259" key="8">
    <source>
        <dbReference type="PROSITE" id="PS50811"/>
    </source>
</evidence>
<comment type="subcellular location">
    <subcellularLocation>
        <location evidence="1">Nucleus</location>
    </subcellularLocation>
</comment>
<accession>A0AAD8GP52</accession>
<feature type="compositionally biased region" description="Low complexity" evidence="7">
    <location>
        <begin position="1"/>
        <end position="11"/>
    </location>
</feature>
<dbReference type="GO" id="GO:0043565">
    <property type="term" value="F:sequence-specific DNA binding"/>
    <property type="evidence" value="ECO:0007669"/>
    <property type="project" value="InterPro"/>
</dbReference>
<sequence>MDSSSSFSFGGNMNATNSDTAQPDFSFSAQFMNSSFSDLLAQSDNNDFGSNWGFEHQNSKPKSTFHNSSLPFSPTNLSPSSFLSFLDSPIQASSTSNIMPSSTSGNFDGQVLMEGNGSYSNVSFPTQTRNPMEERIKRQQDEWNMKNPAEENEFSSMTGSVKSELGVAERYSPELSTVRTNAQSKTAPRPSNQTYYTHSSQPGRDQRKLDDGYNWRKYGQKQVKGTENPRSYFKCTVPNCPTKKKVETTLDGHITEIVYKGNHSHPKPQSTKLSRSYQKASGSNSDISIQQLDNGYIEHLATPENSSTSFGEDDIEQGSMSKSGEDNANEPEAKRWKGEYENEASSALGSRTVREPRIVVQTTSDIDILDDGFRWRKYGQKVVKGNPNPRSYYKCTYVGCPVRKHVERASHDLRAVITTYEGKHNHDVPAPRGSGIYHVNRPSSDATTANAPTVVRPTTNYTNTLEITRAPMTNGQAPFTLEMLQGQGSNGLSRFVNSYINRTQQTNGQFAAAKEEPDNESFFNSFLG</sequence>
<evidence type="ECO:0000256" key="6">
    <source>
        <dbReference type="ARBA" id="ARBA00023242"/>
    </source>
</evidence>
<feature type="domain" description="WRKY" evidence="8">
    <location>
        <begin position="204"/>
        <end position="268"/>
    </location>
</feature>
<comment type="caution">
    <text evidence="9">The sequence shown here is derived from an EMBL/GenBank/DDBJ whole genome shotgun (WGS) entry which is preliminary data.</text>
</comment>
<evidence type="ECO:0000313" key="10">
    <source>
        <dbReference type="Proteomes" id="UP001237642"/>
    </source>
</evidence>
<feature type="region of interest" description="Disordered" evidence="7">
    <location>
        <begin position="170"/>
        <end position="212"/>
    </location>
</feature>
<feature type="region of interest" description="Disordered" evidence="7">
    <location>
        <begin position="259"/>
        <end position="284"/>
    </location>
</feature>
<keyword evidence="5" id="KW-0804">Transcription</keyword>
<reference evidence="9" key="1">
    <citation type="submission" date="2023-02" db="EMBL/GenBank/DDBJ databases">
        <title>Genome of toxic invasive species Heracleum sosnowskyi carries increased number of genes despite the absence of recent whole-genome duplications.</title>
        <authorList>
            <person name="Schelkunov M."/>
            <person name="Shtratnikova V."/>
            <person name="Makarenko M."/>
            <person name="Klepikova A."/>
            <person name="Omelchenko D."/>
            <person name="Novikova G."/>
            <person name="Obukhova E."/>
            <person name="Bogdanov V."/>
            <person name="Penin A."/>
            <person name="Logacheva M."/>
        </authorList>
    </citation>
    <scope>NUCLEOTIDE SEQUENCE</scope>
    <source>
        <strain evidence="9">Hsosn_3</strain>
        <tissue evidence="9">Leaf</tissue>
    </source>
</reference>
<dbReference type="Proteomes" id="UP001237642">
    <property type="component" value="Unassembled WGS sequence"/>
</dbReference>
<keyword evidence="6" id="KW-0539">Nucleus</keyword>
<feature type="region of interest" description="Disordered" evidence="7">
    <location>
        <begin position="302"/>
        <end position="340"/>
    </location>
</feature>
<proteinExistence type="predicted"/>
<keyword evidence="4 9" id="KW-0238">DNA-binding</keyword>
<name>A0AAD8GP52_9APIA</name>
<feature type="region of interest" description="Disordered" evidence="7">
    <location>
        <begin position="47"/>
        <end position="67"/>
    </location>
</feature>
<evidence type="ECO:0000256" key="4">
    <source>
        <dbReference type="ARBA" id="ARBA00023125"/>
    </source>
</evidence>
<dbReference type="AlphaFoldDB" id="A0AAD8GP52"/>
<dbReference type="EMBL" id="JAUIZM010000031">
    <property type="protein sequence ID" value="KAK1351551.1"/>
    <property type="molecule type" value="Genomic_DNA"/>
</dbReference>
<organism evidence="9 10">
    <name type="scientific">Heracleum sosnowskyi</name>
    <dbReference type="NCBI Taxonomy" id="360622"/>
    <lineage>
        <taxon>Eukaryota</taxon>
        <taxon>Viridiplantae</taxon>
        <taxon>Streptophyta</taxon>
        <taxon>Embryophyta</taxon>
        <taxon>Tracheophyta</taxon>
        <taxon>Spermatophyta</taxon>
        <taxon>Magnoliopsida</taxon>
        <taxon>eudicotyledons</taxon>
        <taxon>Gunneridae</taxon>
        <taxon>Pentapetalae</taxon>
        <taxon>asterids</taxon>
        <taxon>campanulids</taxon>
        <taxon>Apiales</taxon>
        <taxon>Apiaceae</taxon>
        <taxon>Apioideae</taxon>
        <taxon>apioid superclade</taxon>
        <taxon>Tordylieae</taxon>
        <taxon>Tordyliinae</taxon>
        <taxon>Heracleum</taxon>
    </lineage>
</organism>
<dbReference type="FunFam" id="2.20.25.80:FF:000006">
    <property type="entry name" value="WRKY transcription factor"/>
    <property type="match status" value="1"/>
</dbReference>
<dbReference type="Gene3D" id="2.20.25.80">
    <property type="entry name" value="WRKY domain"/>
    <property type="match status" value="2"/>
</dbReference>
<feature type="compositionally biased region" description="Polar residues" evidence="7">
    <location>
        <begin position="267"/>
        <end position="284"/>
    </location>
</feature>
<feature type="compositionally biased region" description="Basic and acidic residues" evidence="7">
    <location>
        <begin position="331"/>
        <end position="340"/>
    </location>
</feature>
<dbReference type="SMART" id="SM00774">
    <property type="entry name" value="WRKY"/>
    <property type="match status" value="2"/>
</dbReference>